<gene>
    <name evidence="1" type="ORF">GCM10010967_31600</name>
</gene>
<dbReference type="Proteomes" id="UP000632339">
    <property type="component" value="Unassembled WGS sequence"/>
</dbReference>
<reference evidence="2" key="1">
    <citation type="journal article" date="2019" name="Int. J. Syst. Evol. Microbiol.">
        <title>The Global Catalogue of Microorganisms (GCM) 10K type strain sequencing project: providing services to taxonomists for standard genome sequencing and annotation.</title>
        <authorList>
            <consortium name="The Broad Institute Genomics Platform"/>
            <consortium name="The Broad Institute Genome Sequencing Center for Infectious Disease"/>
            <person name="Wu L."/>
            <person name="Ma J."/>
        </authorList>
    </citation>
    <scope>NUCLEOTIDE SEQUENCE [LARGE SCALE GENOMIC DNA]</scope>
    <source>
        <strain evidence="2">CGMCC 1.6375</strain>
    </source>
</reference>
<sequence>MAGCQRIVAELEINAKSALETLVSELRDGDILVVSKAGHLGSQADFIQILIQAGLKHAHLVSLAEDIDTLRDSLILNSQAIR</sequence>
<organism evidence="1 2">
    <name type="scientific">Dyadobacter beijingensis</name>
    <dbReference type="NCBI Taxonomy" id="365489"/>
    <lineage>
        <taxon>Bacteria</taxon>
        <taxon>Pseudomonadati</taxon>
        <taxon>Bacteroidota</taxon>
        <taxon>Cytophagia</taxon>
        <taxon>Cytophagales</taxon>
        <taxon>Spirosomataceae</taxon>
        <taxon>Dyadobacter</taxon>
    </lineage>
</organism>
<accession>A0ABQ2HZ60</accession>
<proteinExistence type="predicted"/>
<protein>
    <submittedName>
        <fullName evidence="1">Uncharacterized protein</fullName>
    </submittedName>
</protein>
<evidence type="ECO:0000313" key="1">
    <source>
        <dbReference type="EMBL" id="GGM95794.1"/>
    </source>
</evidence>
<evidence type="ECO:0000313" key="2">
    <source>
        <dbReference type="Proteomes" id="UP000632339"/>
    </source>
</evidence>
<name>A0ABQ2HZ60_9BACT</name>
<dbReference type="EMBL" id="BMLI01000001">
    <property type="protein sequence ID" value="GGM95794.1"/>
    <property type="molecule type" value="Genomic_DNA"/>
</dbReference>
<comment type="caution">
    <text evidence="1">The sequence shown here is derived from an EMBL/GenBank/DDBJ whole genome shotgun (WGS) entry which is preliminary data.</text>
</comment>
<keyword evidence="2" id="KW-1185">Reference proteome</keyword>